<name>A0A0C9VA53_SPHS4</name>
<gene>
    <name evidence="2" type="ORF">M422DRAFT_263660</name>
</gene>
<reference evidence="2 3" key="1">
    <citation type="submission" date="2014-06" db="EMBL/GenBank/DDBJ databases">
        <title>Evolutionary Origins and Diversification of the Mycorrhizal Mutualists.</title>
        <authorList>
            <consortium name="DOE Joint Genome Institute"/>
            <consortium name="Mycorrhizal Genomics Consortium"/>
            <person name="Kohler A."/>
            <person name="Kuo A."/>
            <person name="Nagy L.G."/>
            <person name="Floudas D."/>
            <person name="Copeland A."/>
            <person name="Barry K.W."/>
            <person name="Cichocki N."/>
            <person name="Veneault-Fourrey C."/>
            <person name="LaButti K."/>
            <person name="Lindquist E.A."/>
            <person name="Lipzen A."/>
            <person name="Lundell T."/>
            <person name="Morin E."/>
            <person name="Murat C."/>
            <person name="Riley R."/>
            <person name="Ohm R."/>
            <person name="Sun H."/>
            <person name="Tunlid A."/>
            <person name="Henrissat B."/>
            <person name="Grigoriev I.V."/>
            <person name="Hibbett D.S."/>
            <person name="Martin F."/>
        </authorList>
    </citation>
    <scope>NUCLEOTIDE SEQUENCE [LARGE SCALE GENOMIC DNA]</scope>
    <source>
        <strain evidence="2 3">SS14</strain>
    </source>
</reference>
<dbReference type="Proteomes" id="UP000054279">
    <property type="component" value="Unassembled WGS sequence"/>
</dbReference>
<organism evidence="2 3">
    <name type="scientific">Sphaerobolus stellatus (strain SS14)</name>
    <dbReference type="NCBI Taxonomy" id="990650"/>
    <lineage>
        <taxon>Eukaryota</taxon>
        <taxon>Fungi</taxon>
        <taxon>Dikarya</taxon>
        <taxon>Basidiomycota</taxon>
        <taxon>Agaricomycotina</taxon>
        <taxon>Agaricomycetes</taxon>
        <taxon>Phallomycetidae</taxon>
        <taxon>Geastrales</taxon>
        <taxon>Sphaerobolaceae</taxon>
        <taxon>Sphaerobolus</taxon>
    </lineage>
</organism>
<proteinExistence type="predicted"/>
<protein>
    <submittedName>
        <fullName evidence="2">Uncharacterized protein</fullName>
    </submittedName>
</protein>
<keyword evidence="1" id="KW-1133">Transmembrane helix</keyword>
<dbReference type="HOGENOM" id="CLU_2122623_0_0_1"/>
<feature type="transmembrane region" description="Helical" evidence="1">
    <location>
        <begin position="79"/>
        <end position="98"/>
    </location>
</feature>
<keyword evidence="1" id="KW-0812">Transmembrane</keyword>
<dbReference type="AlphaFoldDB" id="A0A0C9VA53"/>
<keyword evidence="3" id="KW-1185">Reference proteome</keyword>
<keyword evidence="1" id="KW-0472">Membrane</keyword>
<evidence type="ECO:0000256" key="1">
    <source>
        <dbReference type="SAM" id="Phobius"/>
    </source>
</evidence>
<evidence type="ECO:0000313" key="2">
    <source>
        <dbReference type="EMBL" id="KIJ34345.1"/>
    </source>
</evidence>
<evidence type="ECO:0000313" key="3">
    <source>
        <dbReference type="Proteomes" id="UP000054279"/>
    </source>
</evidence>
<accession>A0A0C9VA53</accession>
<sequence>MRVFQQPSVYAEQSTDEGLRHSRVDVNAHFGGEGQVGVDTPSIELASLGDRDDPDMSGGAIRKMSERKSMEGEPSYLDIANIVLATLVAVLTLVSAIYRTKHRNYPSSNYRRAS</sequence>
<dbReference type="EMBL" id="KN837201">
    <property type="protein sequence ID" value="KIJ34345.1"/>
    <property type="molecule type" value="Genomic_DNA"/>
</dbReference>